<name>A0A150MC25_9BACI</name>
<keyword evidence="1" id="KW-1133">Transmembrane helix</keyword>
<dbReference type="EMBL" id="LQYT01000013">
    <property type="protein sequence ID" value="KYD22137.1"/>
    <property type="molecule type" value="Genomic_DNA"/>
</dbReference>
<proteinExistence type="predicted"/>
<dbReference type="PATRIC" id="fig|301148.3.peg.890"/>
<feature type="transmembrane region" description="Helical" evidence="1">
    <location>
        <begin position="217"/>
        <end position="237"/>
    </location>
</feature>
<dbReference type="OrthoDB" id="1751619at2"/>
<reference evidence="2 3" key="1">
    <citation type="submission" date="2016-01" db="EMBL/GenBank/DDBJ databases">
        <title>Draft Genome Sequences of Seven Thermophilic Sporeformers Isolated from Foods.</title>
        <authorList>
            <person name="Berendsen E.M."/>
            <person name="Wells-Bennik M.H."/>
            <person name="Krawcyk A.O."/>
            <person name="De Jong A."/>
            <person name="Holsappel S."/>
            <person name="Eijlander R.T."/>
            <person name="Kuipers O.P."/>
        </authorList>
    </citation>
    <scope>NUCLEOTIDE SEQUENCE [LARGE SCALE GENOMIC DNA]</scope>
    <source>
        <strain evidence="2 3">B4135</strain>
    </source>
</reference>
<protein>
    <submittedName>
        <fullName evidence="2">Uncharacterized protein</fullName>
    </submittedName>
</protein>
<feature type="transmembrane region" description="Helical" evidence="1">
    <location>
        <begin position="249"/>
        <end position="271"/>
    </location>
</feature>
<feature type="transmembrane region" description="Helical" evidence="1">
    <location>
        <begin position="182"/>
        <end position="205"/>
    </location>
</feature>
<comment type="caution">
    <text evidence="2">The sequence shown here is derived from an EMBL/GenBank/DDBJ whole genome shotgun (WGS) entry which is preliminary data.</text>
</comment>
<evidence type="ECO:0000256" key="1">
    <source>
        <dbReference type="SAM" id="Phobius"/>
    </source>
</evidence>
<dbReference type="AlphaFoldDB" id="A0A150MC25"/>
<dbReference type="RefSeq" id="WP_061568159.1">
    <property type="nucleotide sequence ID" value="NZ_LQYT01000013.1"/>
</dbReference>
<dbReference type="STRING" id="301148.B4135_1482"/>
<keyword evidence="1" id="KW-0812">Transmembrane</keyword>
<accession>A0A150MC25</accession>
<evidence type="ECO:0000313" key="2">
    <source>
        <dbReference type="EMBL" id="KYD22137.1"/>
    </source>
</evidence>
<feature type="transmembrane region" description="Helical" evidence="1">
    <location>
        <begin position="16"/>
        <end position="36"/>
    </location>
</feature>
<keyword evidence="1" id="KW-0472">Membrane</keyword>
<dbReference type="Proteomes" id="UP000075683">
    <property type="component" value="Unassembled WGS sequence"/>
</dbReference>
<sequence>MNKYLKLLNFELNRFFKIYLVLIVLTVVLQMIAVIVECRQYLKQANEMIYGMNASKEQFLANFGQMSFVHVTTNGWFMWSIAICAVTLIIYVFFIWYRDWFARNTFIYRLLTLPTDRINVYLAKATAIFLMVLGLISLQLILFPVEQGIFRAMIPDDFRKDLSTSDIITYSKYLNVLFPGTLIEFVTLYAVGLMLVFTVFTAILFERCYRIKGIFFGFGYCALAIAIFLSPVLIELFTGKEYLYPIEKFFAEVALCFLVAGMSISVSRFLLNYKIRV</sequence>
<evidence type="ECO:0000313" key="3">
    <source>
        <dbReference type="Proteomes" id="UP000075683"/>
    </source>
</evidence>
<organism evidence="2 3">
    <name type="scientific">Caldibacillus debilis</name>
    <dbReference type="NCBI Taxonomy" id="301148"/>
    <lineage>
        <taxon>Bacteria</taxon>
        <taxon>Bacillati</taxon>
        <taxon>Bacillota</taxon>
        <taxon>Bacilli</taxon>
        <taxon>Bacillales</taxon>
        <taxon>Bacillaceae</taxon>
        <taxon>Caldibacillus</taxon>
    </lineage>
</organism>
<gene>
    <name evidence="2" type="ORF">B4135_1482</name>
</gene>
<feature type="transmembrane region" description="Helical" evidence="1">
    <location>
        <begin position="118"/>
        <end position="143"/>
    </location>
</feature>
<feature type="transmembrane region" description="Helical" evidence="1">
    <location>
        <begin position="76"/>
        <end position="97"/>
    </location>
</feature>